<name>A0A0F9KTX6_9ZZZZ</name>
<dbReference type="Gene3D" id="3.90.550.10">
    <property type="entry name" value="Spore Coat Polysaccharide Biosynthesis Protein SpsA, Chain A"/>
    <property type="match status" value="1"/>
</dbReference>
<dbReference type="AlphaFoldDB" id="A0A0F9KTX6"/>
<organism evidence="1">
    <name type="scientific">marine sediment metagenome</name>
    <dbReference type="NCBI Taxonomy" id="412755"/>
    <lineage>
        <taxon>unclassified sequences</taxon>
        <taxon>metagenomes</taxon>
        <taxon>ecological metagenomes</taxon>
    </lineage>
</organism>
<evidence type="ECO:0008006" key="2">
    <source>
        <dbReference type="Google" id="ProtNLM"/>
    </source>
</evidence>
<protein>
    <recommendedName>
        <fullName evidence="2">Glycosyltransferase 2-like domain-containing protein</fullName>
    </recommendedName>
</protein>
<accession>A0A0F9KTX6</accession>
<dbReference type="SUPFAM" id="SSF53448">
    <property type="entry name" value="Nucleotide-diphospho-sugar transferases"/>
    <property type="match status" value="1"/>
</dbReference>
<evidence type="ECO:0000313" key="1">
    <source>
        <dbReference type="EMBL" id="KKM85188.1"/>
    </source>
</evidence>
<reference evidence="1" key="1">
    <citation type="journal article" date="2015" name="Nature">
        <title>Complex archaea that bridge the gap between prokaryotes and eukaryotes.</title>
        <authorList>
            <person name="Spang A."/>
            <person name="Saw J.H."/>
            <person name="Jorgensen S.L."/>
            <person name="Zaremba-Niedzwiedzka K."/>
            <person name="Martijn J."/>
            <person name="Lind A.E."/>
            <person name="van Eijk R."/>
            <person name="Schleper C."/>
            <person name="Guy L."/>
            <person name="Ettema T.J."/>
        </authorList>
    </citation>
    <scope>NUCLEOTIDE SEQUENCE</scope>
</reference>
<gene>
    <name evidence="1" type="ORF">LCGC14_1291590</name>
</gene>
<sequence length="199" mass="22556">MPILGDALVERARSTCATLFLTTDADVLMSIDSDIVNFTPEHVQTVCEGAEEHGVVSGLYVTRGTPVSNPRPSVVPMNGVEINLREPELVEMRWLPQGFIAVHRRVFEEMKKTLPVLHELKGGMWPFYQTFEFDDPDEGRILLGEDWAFCERARQAGFKSYLDPSVTVGHVGSYIYSIKDLGEYPRTLQLSHMNWIVRQ</sequence>
<dbReference type="EMBL" id="LAZR01007450">
    <property type="protein sequence ID" value="KKM85188.1"/>
    <property type="molecule type" value="Genomic_DNA"/>
</dbReference>
<dbReference type="InterPro" id="IPR029044">
    <property type="entry name" value="Nucleotide-diphossugar_trans"/>
</dbReference>
<comment type="caution">
    <text evidence="1">The sequence shown here is derived from an EMBL/GenBank/DDBJ whole genome shotgun (WGS) entry which is preliminary data.</text>
</comment>
<proteinExistence type="predicted"/>